<dbReference type="OrthoDB" id="9767131at2"/>
<keyword evidence="1" id="KW-0805">Transcription regulation</keyword>
<dbReference type="InterPro" id="IPR036388">
    <property type="entry name" value="WH-like_DNA-bd_sf"/>
</dbReference>
<evidence type="ECO:0000256" key="3">
    <source>
        <dbReference type="ARBA" id="ARBA00023163"/>
    </source>
</evidence>
<dbReference type="Pfam" id="PF08279">
    <property type="entry name" value="HTH_11"/>
    <property type="match status" value="1"/>
</dbReference>
<evidence type="ECO:0000313" key="6">
    <source>
        <dbReference type="EMBL" id="GCE24339.1"/>
    </source>
</evidence>
<dbReference type="PROSITE" id="PS51000">
    <property type="entry name" value="HTH_DEOR_2"/>
    <property type="match status" value="1"/>
</dbReference>
<reference evidence="7" key="1">
    <citation type="submission" date="2018-12" db="EMBL/GenBank/DDBJ databases">
        <title>Tengunoibacter tsumagoiensis gen. nov., sp. nov., Dictyobacter kobayashii sp. nov., D. alpinus sp. nov., and D. joshuensis sp. nov. and description of Dictyobacteraceae fam. nov. within the order Ktedonobacterales isolated from Tengu-no-mugimeshi.</title>
        <authorList>
            <person name="Wang C.M."/>
            <person name="Zheng Y."/>
            <person name="Sakai Y."/>
            <person name="Toyoda A."/>
            <person name="Minakuchi Y."/>
            <person name="Abe K."/>
            <person name="Yokota A."/>
            <person name="Yabe S."/>
        </authorList>
    </citation>
    <scope>NUCLEOTIDE SEQUENCE [LARGE SCALE GENOMIC DNA]</scope>
    <source>
        <strain evidence="7">Uno11</strain>
    </source>
</reference>
<dbReference type="Gene3D" id="1.10.10.10">
    <property type="entry name" value="Winged helix-like DNA-binding domain superfamily/Winged helix DNA-binding domain"/>
    <property type="match status" value="1"/>
</dbReference>
<dbReference type="PANTHER" id="PTHR34580:SF1">
    <property type="entry name" value="PROTEIN PAFC"/>
    <property type="match status" value="1"/>
</dbReference>
<evidence type="ECO:0000313" key="7">
    <source>
        <dbReference type="Proteomes" id="UP000287188"/>
    </source>
</evidence>
<dbReference type="SUPFAM" id="SSF46785">
    <property type="entry name" value="Winged helix' DNA-binding domain"/>
    <property type="match status" value="1"/>
</dbReference>
<protein>
    <recommendedName>
        <fullName evidence="5">HTH deoR-type domain-containing protein</fullName>
    </recommendedName>
</protein>
<dbReference type="RefSeq" id="WP_126557565.1">
    <property type="nucleotide sequence ID" value="NZ_BIFS01000002.1"/>
</dbReference>
<feature type="domain" description="HTH deoR-type" evidence="5">
    <location>
        <begin position="3"/>
        <end position="58"/>
    </location>
</feature>
<feature type="compositionally biased region" description="Basic residues" evidence="4">
    <location>
        <begin position="153"/>
        <end position="163"/>
    </location>
</feature>
<dbReference type="InterPro" id="IPR018356">
    <property type="entry name" value="Tscrpt_reg_HTH_DeoR_CS"/>
</dbReference>
<feature type="compositionally biased region" description="Polar residues" evidence="4">
    <location>
        <begin position="143"/>
        <end position="152"/>
    </location>
</feature>
<dbReference type="InterPro" id="IPR051534">
    <property type="entry name" value="CBASS_pafABC_assoc_protein"/>
</dbReference>
<keyword evidence="2" id="KW-0238">DNA-binding</keyword>
<gene>
    <name evidence="6" type="ORF">KDK_81390</name>
</gene>
<keyword evidence="3" id="KW-0804">Transcription</keyword>
<dbReference type="PANTHER" id="PTHR34580">
    <property type="match status" value="1"/>
</dbReference>
<sequence length="163" mass="18672">MNRFDRILGILLFLRSNSTVTVADLASHFAVSRRTIHRDLETLSSLGVPLYAERGREGGFRLLEGYFLPPLMFTQKEAVALLVCLTLHKSLRSSVFPQEMLLAEKKLLLALPERLRIMLEKGEQLLGFEQFPHDIFHVEPEQRSASTPQPQSRHSKRPNRARP</sequence>
<dbReference type="SMART" id="SM00420">
    <property type="entry name" value="HTH_DEOR"/>
    <property type="match status" value="1"/>
</dbReference>
<dbReference type="EMBL" id="BIFS01000002">
    <property type="protein sequence ID" value="GCE24339.1"/>
    <property type="molecule type" value="Genomic_DNA"/>
</dbReference>
<accession>A0A402AYZ9</accession>
<feature type="region of interest" description="Disordered" evidence="4">
    <location>
        <begin position="140"/>
        <end position="163"/>
    </location>
</feature>
<dbReference type="AlphaFoldDB" id="A0A402AYZ9"/>
<evidence type="ECO:0000256" key="2">
    <source>
        <dbReference type="ARBA" id="ARBA00023125"/>
    </source>
</evidence>
<comment type="caution">
    <text evidence="6">The sequence shown here is derived from an EMBL/GenBank/DDBJ whole genome shotgun (WGS) entry which is preliminary data.</text>
</comment>
<dbReference type="InterPro" id="IPR013196">
    <property type="entry name" value="HTH_11"/>
</dbReference>
<evidence type="ECO:0000259" key="5">
    <source>
        <dbReference type="PROSITE" id="PS51000"/>
    </source>
</evidence>
<dbReference type="InterPro" id="IPR036390">
    <property type="entry name" value="WH_DNA-bd_sf"/>
</dbReference>
<dbReference type="Proteomes" id="UP000287188">
    <property type="component" value="Unassembled WGS sequence"/>
</dbReference>
<dbReference type="GO" id="GO:0003700">
    <property type="term" value="F:DNA-binding transcription factor activity"/>
    <property type="evidence" value="ECO:0007669"/>
    <property type="project" value="InterPro"/>
</dbReference>
<keyword evidence="7" id="KW-1185">Reference proteome</keyword>
<organism evidence="6 7">
    <name type="scientific">Dictyobacter kobayashii</name>
    <dbReference type="NCBI Taxonomy" id="2014872"/>
    <lineage>
        <taxon>Bacteria</taxon>
        <taxon>Bacillati</taxon>
        <taxon>Chloroflexota</taxon>
        <taxon>Ktedonobacteria</taxon>
        <taxon>Ktedonobacterales</taxon>
        <taxon>Dictyobacteraceae</taxon>
        <taxon>Dictyobacter</taxon>
    </lineage>
</organism>
<dbReference type="PROSITE" id="PS00894">
    <property type="entry name" value="HTH_DEOR_1"/>
    <property type="match status" value="1"/>
</dbReference>
<dbReference type="GO" id="GO:0003677">
    <property type="term" value="F:DNA binding"/>
    <property type="evidence" value="ECO:0007669"/>
    <property type="project" value="UniProtKB-KW"/>
</dbReference>
<evidence type="ECO:0000256" key="4">
    <source>
        <dbReference type="SAM" id="MobiDB-lite"/>
    </source>
</evidence>
<name>A0A402AYZ9_9CHLR</name>
<dbReference type="InterPro" id="IPR001034">
    <property type="entry name" value="DeoR_HTH"/>
</dbReference>
<proteinExistence type="predicted"/>
<evidence type="ECO:0000256" key="1">
    <source>
        <dbReference type="ARBA" id="ARBA00023015"/>
    </source>
</evidence>